<reference evidence="2 3" key="1">
    <citation type="submission" date="2019-12" db="EMBL/GenBank/DDBJ databases">
        <authorList>
            <person name="Alioto T."/>
            <person name="Alioto T."/>
            <person name="Gomez Garrido J."/>
        </authorList>
    </citation>
    <scope>NUCLEOTIDE SEQUENCE [LARGE SCALE GENOMIC DNA]</scope>
</reference>
<keyword evidence="1" id="KW-1133">Transmembrane helix</keyword>
<dbReference type="EMBL" id="CACTIH010005427">
    <property type="protein sequence ID" value="CAA2991704.1"/>
    <property type="molecule type" value="Genomic_DNA"/>
</dbReference>
<evidence type="ECO:0000256" key="1">
    <source>
        <dbReference type="SAM" id="Phobius"/>
    </source>
</evidence>
<organism evidence="2 3">
    <name type="scientific">Olea europaea subsp. europaea</name>
    <dbReference type="NCBI Taxonomy" id="158383"/>
    <lineage>
        <taxon>Eukaryota</taxon>
        <taxon>Viridiplantae</taxon>
        <taxon>Streptophyta</taxon>
        <taxon>Embryophyta</taxon>
        <taxon>Tracheophyta</taxon>
        <taxon>Spermatophyta</taxon>
        <taxon>Magnoliopsida</taxon>
        <taxon>eudicotyledons</taxon>
        <taxon>Gunneridae</taxon>
        <taxon>Pentapetalae</taxon>
        <taxon>asterids</taxon>
        <taxon>lamiids</taxon>
        <taxon>Lamiales</taxon>
        <taxon>Oleaceae</taxon>
        <taxon>Oleeae</taxon>
        <taxon>Olea</taxon>
    </lineage>
</organism>
<evidence type="ECO:0000313" key="3">
    <source>
        <dbReference type="Proteomes" id="UP000594638"/>
    </source>
</evidence>
<sequence length="102" mass="11470">MPWTTGYELRKKINVALDFMVRTASDGFAIMRKLIFFIGSWLSNLLWWGKNAYSFYSKLRLCVNGVVGGADLWREAGCVVPTEPLVAGAGSVEVWWLGYFGL</sequence>
<proteinExistence type="predicted"/>
<keyword evidence="1" id="KW-0812">Transmembrane</keyword>
<dbReference type="Proteomes" id="UP000594638">
    <property type="component" value="Unassembled WGS sequence"/>
</dbReference>
<feature type="transmembrane region" description="Helical" evidence="1">
    <location>
        <begin position="30"/>
        <end position="48"/>
    </location>
</feature>
<evidence type="ECO:0000313" key="2">
    <source>
        <dbReference type="EMBL" id="CAA2991704.1"/>
    </source>
</evidence>
<accession>A0A8S0SGV1</accession>
<dbReference type="Gramene" id="OE9A108018T1">
    <property type="protein sequence ID" value="OE9A108018C1"/>
    <property type="gene ID" value="OE9A108018"/>
</dbReference>
<protein>
    <submittedName>
        <fullName evidence="2">Uncharacterized protein</fullName>
    </submittedName>
</protein>
<dbReference type="AlphaFoldDB" id="A0A8S0SGV1"/>
<gene>
    <name evidence="2" type="ORF">OLEA9_A108018</name>
</gene>
<keyword evidence="1" id="KW-0472">Membrane</keyword>
<comment type="caution">
    <text evidence="2">The sequence shown here is derived from an EMBL/GenBank/DDBJ whole genome shotgun (WGS) entry which is preliminary data.</text>
</comment>
<name>A0A8S0SGV1_OLEEU</name>
<keyword evidence="3" id="KW-1185">Reference proteome</keyword>